<dbReference type="SMART" id="SM00647">
    <property type="entry name" value="IBR"/>
    <property type="match status" value="2"/>
</dbReference>
<dbReference type="GO" id="GO:0031624">
    <property type="term" value="F:ubiquitin conjugating enzyme binding"/>
    <property type="evidence" value="ECO:0000318"/>
    <property type="project" value="GO_Central"/>
</dbReference>
<dbReference type="KEGG" id="cre:CHLRE_03g150850v5"/>
<dbReference type="Gene3D" id="1.20.120.1750">
    <property type="match status" value="1"/>
</dbReference>
<feature type="region of interest" description="Disordered" evidence="9">
    <location>
        <begin position="519"/>
        <end position="540"/>
    </location>
</feature>
<evidence type="ECO:0000313" key="11">
    <source>
        <dbReference type="EMBL" id="PNW84603.1"/>
    </source>
</evidence>
<dbReference type="InParanoid" id="A0A2K3DVN6"/>
<keyword evidence="7" id="KW-0833">Ubl conjugation pathway</keyword>
<dbReference type="OrthoDB" id="541961at2759"/>
<dbReference type="Gene3D" id="3.30.40.10">
    <property type="entry name" value="Zinc/RING finger domain, C3HC4 (zinc finger)"/>
    <property type="match status" value="1"/>
</dbReference>
<evidence type="ECO:0000256" key="6">
    <source>
        <dbReference type="ARBA" id="ARBA00022771"/>
    </source>
</evidence>
<dbReference type="AlphaFoldDB" id="A0A2K3DVN6"/>
<dbReference type="GO" id="GO:0006511">
    <property type="term" value="P:ubiquitin-dependent protein catabolic process"/>
    <property type="evidence" value="ECO:0000318"/>
    <property type="project" value="GO_Central"/>
</dbReference>
<evidence type="ECO:0000256" key="8">
    <source>
        <dbReference type="ARBA" id="ARBA00022833"/>
    </source>
</evidence>
<dbReference type="GO" id="GO:0016567">
    <property type="term" value="P:protein ubiquitination"/>
    <property type="evidence" value="ECO:0007669"/>
    <property type="project" value="InterPro"/>
</dbReference>
<dbReference type="STRING" id="3055.A0A2K3DVN6"/>
<keyword evidence="5" id="KW-0677">Repeat</keyword>
<feature type="compositionally biased region" description="Gly residues" evidence="9">
    <location>
        <begin position="229"/>
        <end position="242"/>
    </location>
</feature>
<evidence type="ECO:0000256" key="4">
    <source>
        <dbReference type="ARBA" id="ARBA00022723"/>
    </source>
</evidence>
<dbReference type="InterPro" id="IPR031127">
    <property type="entry name" value="E3_UB_ligase_RBR"/>
</dbReference>
<evidence type="ECO:0000256" key="2">
    <source>
        <dbReference type="ARBA" id="ARBA00012251"/>
    </source>
</evidence>
<feature type="compositionally biased region" description="Low complexity" evidence="9">
    <location>
        <begin position="218"/>
        <end position="228"/>
    </location>
</feature>
<dbReference type="GeneID" id="5721143"/>
<dbReference type="PROSITE" id="PS00518">
    <property type="entry name" value="ZF_RING_1"/>
    <property type="match status" value="1"/>
</dbReference>
<dbReference type="PROSITE" id="PS51873">
    <property type="entry name" value="TRIAD"/>
    <property type="match status" value="1"/>
</dbReference>
<evidence type="ECO:0000256" key="3">
    <source>
        <dbReference type="ARBA" id="ARBA00022679"/>
    </source>
</evidence>
<keyword evidence="3" id="KW-0808">Transferase</keyword>
<organism evidence="11 12">
    <name type="scientific">Chlamydomonas reinhardtii</name>
    <name type="common">Chlamydomonas smithii</name>
    <dbReference type="NCBI Taxonomy" id="3055"/>
    <lineage>
        <taxon>Eukaryota</taxon>
        <taxon>Viridiplantae</taxon>
        <taxon>Chlorophyta</taxon>
        <taxon>core chlorophytes</taxon>
        <taxon>Chlorophyceae</taxon>
        <taxon>CS clade</taxon>
        <taxon>Chlamydomonadales</taxon>
        <taxon>Chlamydomonadaceae</taxon>
        <taxon>Chlamydomonas</taxon>
    </lineage>
</organism>
<evidence type="ECO:0000259" key="10">
    <source>
        <dbReference type="PROSITE" id="PS51873"/>
    </source>
</evidence>
<dbReference type="InterPro" id="IPR017907">
    <property type="entry name" value="Znf_RING_CS"/>
</dbReference>
<evidence type="ECO:0000256" key="9">
    <source>
        <dbReference type="SAM" id="MobiDB-lite"/>
    </source>
</evidence>
<keyword evidence="8" id="KW-0862">Zinc</keyword>
<keyword evidence="4" id="KW-0479">Metal-binding</keyword>
<comment type="catalytic activity">
    <reaction evidence="1">
        <text>[E2 ubiquitin-conjugating enzyme]-S-ubiquitinyl-L-cysteine + [acceptor protein]-L-lysine = [E2 ubiquitin-conjugating enzyme]-L-cysteine + [acceptor protein]-N(6)-ubiquitinyl-L-lysine.</text>
        <dbReference type="EC" id="2.3.2.31"/>
    </reaction>
</comment>
<gene>
    <name evidence="11" type="ORF">CHLRE_03g150850v5</name>
</gene>
<dbReference type="GO" id="GO:0000151">
    <property type="term" value="C:ubiquitin ligase complex"/>
    <property type="evidence" value="ECO:0000318"/>
    <property type="project" value="GO_Central"/>
</dbReference>
<proteinExistence type="predicted"/>
<dbReference type="CDD" id="cd22584">
    <property type="entry name" value="Rcat_RBR_unk"/>
    <property type="match status" value="1"/>
</dbReference>
<dbReference type="InterPro" id="IPR013083">
    <property type="entry name" value="Znf_RING/FYVE/PHD"/>
</dbReference>
<dbReference type="GO" id="GO:0061630">
    <property type="term" value="F:ubiquitin protein ligase activity"/>
    <property type="evidence" value="ECO:0000318"/>
    <property type="project" value="GO_Central"/>
</dbReference>
<evidence type="ECO:0000313" key="12">
    <source>
        <dbReference type="Proteomes" id="UP000006906"/>
    </source>
</evidence>
<sequence>MAALVDASLRESELLALRLQEQELQEQQDALLAQRLALAWVHAPDDEVEIVKEVTAVDEDPDVRIVSEQLASVRDMQSKLVAEQLRQSAAADAAAQRQSVAVAWDLEEQDKINARIAQHDRAFAQRLASVDPYTWQHVGDEIEEPIEVDPPRKRPCRGGPAGVERGGPGAAGSAAGGPAGRSAAGGAAGPSSTTGGTPSSRMSTRSQQAAPPGGGAAGPSATTSRHSGGASGSGASGSGGAAGPSRGAAAAGGSAAVPPPAAAAGKRGATAECLSCCDRFSLDQVTCAGADGASGSSGAAGCGHNFCRGCLTSYVRGVVRDRKFPVLCPMSAGGVGAAGGCKQQLSRDAARYALRGYPKDLQAFDMMEAESGIAEDLRIYCPHKSCSVLLIKPEEHDIPDDKPMSCPACGRAFCVRCRIPGWHKGYSCAQFQALPAHLRSAEDAAMLALSAQHRWKQCPQCQLMVERSEGCNHMQCRCSCDFCYACGKKYKNKEPTADNVHGTPACECKLFDVPEEEEAEGGAAGGAAGEEEPVRPVPWRGGRQVSRRRCRFAASIHDCPHRFKCWFRHQEDGNF</sequence>
<dbReference type="InterPro" id="IPR002867">
    <property type="entry name" value="IBR_dom"/>
</dbReference>
<reference evidence="11 12" key="1">
    <citation type="journal article" date="2007" name="Science">
        <title>The Chlamydomonas genome reveals the evolution of key animal and plant functions.</title>
        <authorList>
            <person name="Merchant S.S."/>
            <person name="Prochnik S.E."/>
            <person name="Vallon O."/>
            <person name="Harris E.H."/>
            <person name="Karpowicz S.J."/>
            <person name="Witman G.B."/>
            <person name="Terry A."/>
            <person name="Salamov A."/>
            <person name="Fritz-Laylin L.K."/>
            <person name="Marechal-Drouard L."/>
            <person name="Marshall W.F."/>
            <person name="Qu L.H."/>
            <person name="Nelson D.R."/>
            <person name="Sanderfoot A.A."/>
            <person name="Spalding M.H."/>
            <person name="Kapitonov V.V."/>
            <person name="Ren Q."/>
            <person name="Ferris P."/>
            <person name="Lindquist E."/>
            <person name="Shapiro H."/>
            <person name="Lucas S.M."/>
            <person name="Grimwood J."/>
            <person name="Schmutz J."/>
            <person name="Cardol P."/>
            <person name="Cerutti H."/>
            <person name="Chanfreau G."/>
            <person name="Chen C.L."/>
            <person name="Cognat V."/>
            <person name="Croft M.T."/>
            <person name="Dent R."/>
            <person name="Dutcher S."/>
            <person name="Fernandez E."/>
            <person name="Fukuzawa H."/>
            <person name="Gonzalez-Ballester D."/>
            <person name="Gonzalez-Halphen D."/>
            <person name="Hallmann A."/>
            <person name="Hanikenne M."/>
            <person name="Hippler M."/>
            <person name="Inwood W."/>
            <person name="Jabbari K."/>
            <person name="Kalanon M."/>
            <person name="Kuras R."/>
            <person name="Lefebvre P.A."/>
            <person name="Lemaire S.D."/>
            <person name="Lobanov A.V."/>
            <person name="Lohr M."/>
            <person name="Manuell A."/>
            <person name="Meier I."/>
            <person name="Mets L."/>
            <person name="Mittag M."/>
            <person name="Mittelmeier T."/>
            <person name="Moroney J.V."/>
            <person name="Moseley J."/>
            <person name="Napoli C."/>
            <person name="Nedelcu A.M."/>
            <person name="Niyogi K."/>
            <person name="Novoselov S.V."/>
            <person name="Paulsen I.T."/>
            <person name="Pazour G."/>
            <person name="Purton S."/>
            <person name="Ral J.P."/>
            <person name="Riano-Pachon D.M."/>
            <person name="Riekhof W."/>
            <person name="Rymarquis L."/>
            <person name="Schroda M."/>
            <person name="Stern D."/>
            <person name="Umen J."/>
            <person name="Willows R."/>
            <person name="Wilson N."/>
            <person name="Zimmer S.L."/>
            <person name="Allmer J."/>
            <person name="Balk J."/>
            <person name="Bisova K."/>
            <person name="Chen C.J."/>
            <person name="Elias M."/>
            <person name="Gendler K."/>
            <person name="Hauser C."/>
            <person name="Lamb M.R."/>
            <person name="Ledford H."/>
            <person name="Long J.C."/>
            <person name="Minagawa J."/>
            <person name="Page M.D."/>
            <person name="Pan J."/>
            <person name="Pootakham W."/>
            <person name="Roje S."/>
            <person name="Rose A."/>
            <person name="Stahlberg E."/>
            <person name="Terauchi A.M."/>
            <person name="Yang P."/>
            <person name="Ball S."/>
            <person name="Bowler C."/>
            <person name="Dieckmann C.L."/>
            <person name="Gladyshev V.N."/>
            <person name="Green P."/>
            <person name="Jorgensen R."/>
            <person name="Mayfield S."/>
            <person name="Mueller-Roeber B."/>
            <person name="Rajamani S."/>
            <person name="Sayre R.T."/>
            <person name="Brokstein P."/>
            <person name="Dubchak I."/>
            <person name="Goodstein D."/>
            <person name="Hornick L."/>
            <person name="Huang Y.W."/>
            <person name="Jhaveri J."/>
            <person name="Luo Y."/>
            <person name="Martinez D."/>
            <person name="Ngau W.C."/>
            <person name="Otillar B."/>
            <person name="Poliakov A."/>
            <person name="Porter A."/>
            <person name="Szajkowski L."/>
            <person name="Werner G."/>
            <person name="Zhou K."/>
            <person name="Grigoriev I.V."/>
            <person name="Rokhsar D.S."/>
            <person name="Grossman A.R."/>
        </authorList>
    </citation>
    <scope>NUCLEOTIDE SEQUENCE [LARGE SCALE GENOMIC DNA]</scope>
    <source>
        <strain evidence="12">CC-503</strain>
    </source>
</reference>
<feature type="compositionally biased region" description="Gly residues" evidence="9">
    <location>
        <begin position="159"/>
        <end position="179"/>
    </location>
</feature>
<evidence type="ECO:0000256" key="5">
    <source>
        <dbReference type="ARBA" id="ARBA00022737"/>
    </source>
</evidence>
<dbReference type="EC" id="2.3.2.31" evidence="2"/>
<dbReference type="InterPro" id="IPR044066">
    <property type="entry name" value="TRIAD_supradom"/>
</dbReference>
<feature type="region of interest" description="Disordered" evidence="9">
    <location>
        <begin position="142"/>
        <end position="262"/>
    </location>
</feature>
<feature type="compositionally biased region" description="Low complexity" evidence="9">
    <location>
        <begin position="180"/>
        <end position="211"/>
    </location>
</feature>
<dbReference type="RefSeq" id="XP_001695671.2">
    <property type="nucleotide sequence ID" value="XM_001695619.2"/>
</dbReference>
<dbReference type="Proteomes" id="UP000006906">
    <property type="component" value="Chromosome 3"/>
</dbReference>
<dbReference type="Pfam" id="PF01485">
    <property type="entry name" value="IBR"/>
    <property type="match status" value="2"/>
</dbReference>
<feature type="domain" description="RING-type" evidence="10">
    <location>
        <begin position="269"/>
        <end position="512"/>
    </location>
</feature>
<keyword evidence="12" id="KW-1185">Reference proteome</keyword>
<keyword evidence="6" id="KW-0863">Zinc-finger</keyword>
<dbReference type="GO" id="GO:0005737">
    <property type="term" value="C:cytoplasm"/>
    <property type="evidence" value="ECO:0000318"/>
    <property type="project" value="GO_Central"/>
</dbReference>
<dbReference type="PaxDb" id="3055-EDP01458"/>
<name>A0A2K3DVN6_CHLRE</name>
<dbReference type="SUPFAM" id="SSF57850">
    <property type="entry name" value="RING/U-box"/>
    <property type="match status" value="3"/>
</dbReference>
<protein>
    <recommendedName>
        <fullName evidence="2">RBR-type E3 ubiquitin transferase</fullName>
        <ecNumber evidence="2">2.3.2.31</ecNumber>
    </recommendedName>
</protein>
<dbReference type="EMBL" id="CM008964">
    <property type="protein sequence ID" value="PNW84603.1"/>
    <property type="molecule type" value="Genomic_DNA"/>
</dbReference>
<evidence type="ECO:0000256" key="1">
    <source>
        <dbReference type="ARBA" id="ARBA00001798"/>
    </source>
</evidence>
<accession>A0A2K3DVN6</accession>
<dbReference type="PANTHER" id="PTHR11685">
    <property type="entry name" value="RBR FAMILY RING FINGER AND IBR DOMAIN-CONTAINING"/>
    <property type="match status" value="1"/>
</dbReference>
<dbReference type="CDD" id="cd22582">
    <property type="entry name" value="BRcat_RBR_unk"/>
    <property type="match status" value="1"/>
</dbReference>
<dbReference type="GO" id="GO:0008270">
    <property type="term" value="F:zinc ion binding"/>
    <property type="evidence" value="ECO:0007669"/>
    <property type="project" value="UniProtKB-KW"/>
</dbReference>
<feature type="compositionally biased region" description="Low complexity" evidence="9">
    <location>
        <begin position="243"/>
        <end position="262"/>
    </location>
</feature>
<evidence type="ECO:0000256" key="7">
    <source>
        <dbReference type="ARBA" id="ARBA00022786"/>
    </source>
</evidence>
<dbReference type="Gramene" id="PNW84603">
    <property type="protein sequence ID" value="PNW84603"/>
    <property type="gene ID" value="CHLRE_03g150850v5"/>
</dbReference>